<dbReference type="Pfam" id="PF19277">
    <property type="entry name" value="GPAT_C"/>
    <property type="match status" value="1"/>
</dbReference>
<reference evidence="8" key="1">
    <citation type="submission" date="2020-07" db="EMBL/GenBank/DDBJ databases">
        <title>The High-quality genome of the commercially important snow crab, Chionoecetes opilio.</title>
        <authorList>
            <person name="Jeong J.-H."/>
            <person name="Ryu S."/>
        </authorList>
    </citation>
    <scope>NUCLEOTIDE SEQUENCE</scope>
    <source>
        <strain evidence="8">MADBK_172401_WGS</strain>
        <tissue evidence="8">Digestive gland</tissue>
    </source>
</reference>
<name>A0A8J5CP59_CHIOP</name>
<sequence length="614" mass="67961">MTSTLIMRRENLGTSWSQPDRPAKGHTPAPAPGMTGPLSSQWPMDSKSAVAQIASTMPTPPESPPPAHQTAPPLTGNDFSSKTTTSLGLRNLLRVSTANADRYFLTRKCCYVFHCLNLQTNFKYPDLPNKLIIKDECVASVLEQVVLEEMEQKGLEASDKKAYVALVAQYTAKANRMLSEMKAALSSTLIRITGYVLFKVFSNLFTSVTVHGGQQDVIERAAQRDTPIIYLPLHRSHVDYLFVTWILFNRQIPAPIVAAGDNLRIPVFGWLLRGLGGFFIKRRLDTGKARKDILYRSVLQTYMMHSLQAGYNLEFFIEGGRTRTGKPCMPKGGLLSVIVDAYSNGTLEDALIIPIAINYDKLLDGNFIREQMGRSKVQETFWGAVRAIIKVLSTNYGHARIDFGHPFSLREFVQTTKRRGVSHLPQSQAQNEPLPGCTPPLSPSPPYESPRLSMGPSNLPRPIPLVTDKGHQRSLSTPANSNHAVLKKTSSNPSNAVNMADPHLTGARSSSSLFGTEVTEEYRSLVKSLAVHIVYDAERCQAIMSTNAVAWLLSFVYRNGTRLSELTTGAGCPAGLPQGSEEGHRVFWPLRRCRHACGPSTRPWVSESRRRLCK</sequence>
<dbReference type="InterPro" id="IPR002123">
    <property type="entry name" value="Plipid/glycerol_acylTrfase"/>
</dbReference>
<dbReference type="PANTHER" id="PTHR12563">
    <property type="entry name" value="GLYCEROL-3-PHOSPHATE ACYLTRANSFERASE"/>
    <property type="match status" value="1"/>
</dbReference>
<evidence type="ECO:0000256" key="1">
    <source>
        <dbReference type="ARBA" id="ARBA00004370"/>
    </source>
</evidence>
<evidence type="ECO:0000256" key="4">
    <source>
        <dbReference type="ARBA" id="ARBA00023136"/>
    </source>
</evidence>
<dbReference type="InterPro" id="IPR041728">
    <property type="entry name" value="GPAT/DHAPAT_LPLAT"/>
</dbReference>
<comment type="similarity">
    <text evidence="2">Belongs to the GPAT/DAPAT family.</text>
</comment>
<feature type="region of interest" description="Disordered" evidence="6">
    <location>
        <begin position="418"/>
        <end position="495"/>
    </location>
</feature>
<feature type="domain" description="Phospholipid/glycerol acyltransferase" evidence="7">
    <location>
        <begin position="228"/>
        <end position="360"/>
    </location>
</feature>
<dbReference type="GO" id="GO:0006072">
    <property type="term" value="P:glycerol-3-phosphate metabolic process"/>
    <property type="evidence" value="ECO:0007669"/>
    <property type="project" value="TreeGrafter"/>
</dbReference>
<evidence type="ECO:0000313" key="8">
    <source>
        <dbReference type="EMBL" id="KAG0716146.1"/>
    </source>
</evidence>
<feature type="compositionally biased region" description="Pro residues" evidence="6">
    <location>
        <begin position="436"/>
        <end position="448"/>
    </location>
</feature>
<dbReference type="GO" id="GO:0019432">
    <property type="term" value="P:triglyceride biosynthetic process"/>
    <property type="evidence" value="ECO:0007669"/>
    <property type="project" value="TreeGrafter"/>
</dbReference>
<dbReference type="GO" id="GO:0031966">
    <property type="term" value="C:mitochondrial membrane"/>
    <property type="evidence" value="ECO:0007669"/>
    <property type="project" value="TreeGrafter"/>
</dbReference>
<feature type="compositionally biased region" description="Polar residues" evidence="6">
    <location>
        <begin position="473"/>
        <end position="495"/>
    </location>
</feature>
<feature type="region of interest" description="Disordered" evidence="6">
    <location>
        <begin position="1"/>
        <end position="81"/>
    </location>
</feature>
<evidence type="ECO:0000313" key="9">
    <source>
        <dbReference type="Proteomes" id="UP000770661"/>
    </source>
</evidence>
<dbReference type="GO" id="GO:0004366">
    <property type="term" value="F:glycerol-3-phosphate O-acyltransferase activity"/>
    <property type="evidence" value="ECO:0007669"/>
    <property type="project" value="TreeGrafter"/>
</dbReference>
<keyword evidence="9" id="KW-1185">Reference proteome</keyword>
<dbReference type="InterPro" id="IPR045520">
    <property type="entry name" value="GPAT/DHAPAT_C"/>
</dbReference>
<dbReference type="Pfam" id="PF01553">
    <property type="entry name" value="Acyltransferase"/>
    <property type="match status" value="1"/>
</dbReference>
<dbReference type="GO" id="GO:0006631">
    <property type="term" value="P:fatty acid metabolic process"/>
    <property type="evidence" value="ECO:0007669"/>
    <property type="project" value="TreeGrafter"/>
</dbReference>
<dbReference type="AlphaFoldDB" id="A0A8J5CP59"/>
<dbReference type="EMBL" id="JACEEZ010019081">
    <property type="protein sequence ID" value="KAG0716146.1"/>
    <property type="molecule type" value="Genomic_DNA"/>
</dbReference>
<dbReference type="SUPFAM" id="SSF69593">
    <property type="entry name" value="Glycerol-3-phosphate (1)-acyltransferase"/>
    <property type="match status" value="1"/>
</dbReference>
<comment type="caution">
    <text evidence="8">The sequence shown here is derived from an EMBL/GenBank/DDBJ whole genome shotgun (WGS) entry which is preliminary data.</text>
</comment>
<protein>
    <submittedName>
        <fullName evidence="8">Glycerol-3-phosphate acyltransferase 1, mitochondrial</fullName>
    </submittedName>
</protein>
<dbReference type="GO" id="GO:0008654">
    <property type="term" value="P:phospholipid biosynthetic process"/>
    <property type="evidence" value="ECO:0007669"/>
    <property type="project" value="TreeGrafter"/>
</dbReference>
<keyword evidence="3" id="KW-0808">Transferase</keyword>
<dbReference type="InterPro" id="IPR022284">
    <property type="entry name" value="GPAT/DHAPAT"/>
</dbReference>
<feature type="compositionally biased region" description="Pro residues" evidence="6">
    <location>
        <begin position="58"/>
        <end position="67"/>
    </location>
</feature>
<organism evidence="8 9">
    <name type="scientific">Chionoecetes opilio</name>
    <name type="common">Atlantic snow crab</name>
    <name type="synonym">Cancer opilio</name>
    <dbReference type="NCBI Taxonomy" id="41210"/>
    <lineage>
        <taxon>Eukaryota</taxon>
        <taxon>Metazoa</taxon>
        <taxon>Ecdysozoa</taxon>
        <taxon>Arthropoda</taxon>
        <taxon>Crustacea</taxon>
        <taxon>Multicrustacea</taxon>
        <taxon>Malacostraca</taxon>
        <taxon>Eumalacostraca</taxon>
        <taxon>Eucarida</taxon>
        <taxon>Decapoda</taxon>
        <taxon>Pleocyemata</taxon>
        <taxon>Brachyura</taxon>
        <taxon>Eubrachyura</taxon>
        <taxon>Majoidea</taxon>
        <taxon>Majidae</taxon>
        <taxon>Chionoecetes</taxon>
    </lineage>
</organism>
<evidence type="ECO:0000259" key="7">
    <source>
        <dbReference type="SMART" id="SM00563"/>
    </source>
</evidence>
<dbReference type="CDD" id="cd07993">
    <property type="entry name" value="LPLAT_DHAPAT-like"/>
    <property type="match status" value="1"/>
</dbReference>
<comment type="subcellular location">
    <subcellularLocation>
        <location evidence="1">Membrane</location>
    </subcellularLocation>
</comment>
<keyword evidence="4" id="KW-0472">Membrane</keyword>
<gene>
    <name evidence="8" type="primary">Gpam</name>
    <name evidence="8" type="ORF">GWK47_010353</name>
</gene>
<dbReference type="Proteomes" id="UP000770661">
    <property type="component" value="Unassembled WGS sequence"/>
</dbReference>
<evidence type="ECO:0000256" key="5">
    <source>
        <dbReference type="ARBA" id="ARBA00023315"/>
    </source>
</evidence>
<dbReference type="PANTHER" id="PTHR12563:SF23">
    <property type="entry name" value="BCDNA.GH07066"/>
    <property type="match status" value="1"/>
</dbReference>
<accession>A0A8J5CP59</accession>
<keyword evidence="5 8" id="KW-0012">Acyltransferase</keyword>
<dbReference type="OrthoDB" id="5962536at2759"/>
<evidence type="ECO:0000256" key="6">
    <source>
        <dbReference type="SAM" id="MobiDB-lite"/>
    </source>
</evidence>
<proteinExistence type="inferred from homology"/>
<evidence type="ECO:0000256" key="3">
    <source>
        <dbReference type="ARBA" id="ARBA00022679"/>
    </source>
</evidence>
<dbReference type="SMART" id="SM00563">
    <property type="entry name" value="PlsC"/>
    <property type="match status" value="1"/>
</dbReference>
<evidence type="ECO:0000256" key="2">
    <source>
        <dbReference type="ARBA" id="ARBA00007937"/>
    </source>
</evidence>